<evidence type="ECO:0000256" key="6">
    <source>
        <dbReference type="SAM" id="Phobius"/>
    </source>
</evidence>
<dbReference type="EMBL" id="CP155571">
    <property type="protein sequence ID" value="XFO75562.1"/>
    <property type="molecule type" value="Genomic_DNA"/>
</dbReference>
<dbReference type="Proteomes" id="UP000216052">
    <property type="component" value="Chromosome"/>
</dbReference>
<dbReference type="PROSITE" id="PS01006">
    <property type="entry name" value="FORMATE_NITRITE_TP_2"/>
    <property type="match status" value="1"/>
</dbReference>
<name>A0ABZ3JAV5_SPOA4</name>
<dbReference type="InterPro" id="IPR023271">
    <property type="entry name" value="Aquaporin-like"/>
</dbReference>
<feature type="transmembrane region" description="Helical" evidence="6">
    <location>
        <begin position="62"/>
        <end position="83"/>
    </location>
</feature>
<keyword evidence="8" id="KW-1185">Reference proteome</keyword>
<feature type="transmembrane region" description="Helical" evidence="6">
    <location>
        <begin position="204"/>
        <end position="226"/>
    </location>
</feature>
<dbReference type="RefSeq" id="WP_093795058.1">
    <property type="nucleotide sequence ID" value="NZ_CP155571.1"/>
</dbReference>
<protein>
    <submittedName>
        <fullName evidence="7">Formate transporter 1</fullName>
    </submittedName>
</protein>
<accession>A0ABZ3JAV5</accession>
<dbReference type="PANTHER" id="PTHR30520:SF6">
    <property type="entry name" value="FORMATE_NITRATE FAMILY TRANSPORTER (EUROFUNG)"/>
    <property type="match status" value="1"/>
</dbReference>
<dbReference type="Pfam" id="PF01226">
    <property type="entry name" value="Form_Nir_trans"/>
    <property type="match status" value="1"/>
</dbReference>
<organism evidence="7 8">
    <name type="scientific">Sporomusa acidovorans (strain ATCC 49682 / DSM 3132 / Mol)</name>
    <dbReference type="NCBI Taxonomy" id="1123286"/>
    <lineage>
        <taxon>Bacteria</taxon>
        <taxon>Bacillati</taxon>
        <taxon>Bacillota</taxon>
        <taxon>Negativicutes</taxon>
        <taxon>Selenomonadales</taxon>
        <taxon>Sporomusaceae</taxon>
        <taxon>Sporomusa</taxon>
    </lineage>
</organism>
<keyword evidence="4 6" id="KW-0472">Membrane</keyword>
<feature type="transmembrane region" description="Helical" evidence="6">
    <location>
        <begin position="29"/>
        <end position="50"/>
    </location>
</feature>
<evidence type="ECO:0000256" key="1">
    <source>
        <dbReference type="ARBA" id="ARBA00004141"/>
    </source>
</evidence>
<dbReference type="InterPro" id="IPR024002">
    <property type="entry name" value="For/NO2_transpt_CS"/>
</dbReference>
<feature type="transmembrane region" description="Helical" evidence="6">
    <location>
        <begin position="171"/>
        <end position="192"/>
    </location>
</feature>
<feature type="transmembrane region" description="Helical" evidence="6">
    <location>
        <begin position="113"/>
        <end position="134"/>
    </location>
</feature>
<feature type="transmembrane region" description="Helical" evidence="6">
    <location>
        <begin position="266"/>
        <end position="287"/>
    </location>
</feature>
<reference evidence="7" key="1">
    <citation type="submission" date="2024-05" db="EMBL/GenBank/DDBJ databases">
        <title>Isolation and characterization of Sporomusa carbonis sp. nov., a carboxydotrophic hydrogenogen in the genus of Sporomusa isolated from a charcoal burning pile.</title>
        <authorList>
            <person name="Boeer T."/>
            <person name="Rosenbaum F."/>
            <person name="Eysell L."/>
            <person name="Mueller V."/>
            <person name="Daniel R."/>
            <person name="Poehlein A."/>
        </authorList>
    </citation>
    <scope>NUCLEOTIDE SEQUENCE [LARGE SCALE GENOMIC DNA]</scope>
    <source>
        <strain evidence="7">DSM 3132</strain>
    </source>
</reference>
<comment type="subcellular location">
    <subcellularLocation>
        <location evidence="1">Membrane</location>
        <topology evidence="1">Multi-pass membrane protein</topology>
    </subcellularLocation>
</comment>
<keyword evidence="3 6" id="KW-1133">Transmembrane helix</keyword>
<evidence type="ECO:0000256" key="2">
    <source>
        <dbReference type="ARBA" id="ARBA00022692"/>
    </source>
</evidence>
<proteinExistence type="inferred from homology"/>
<evidence type="ECO:0000256" key="5">
    <source>
        <dbReference type="ARBA" id="ARBA00049660"/>
    </source>
</evidence>
<sequence>MGLVNSPAQMVGIAYNAGKSKGDLSVPQLLLRGIMAGVYIAVGAAFCTIVQTGVAPLLGAGVAKLIGGAVFPIGLIAIVLTGMELFTGDAMLLPMAVWSGKSTYGKLIKNWTFVYIGNFIGSVAFAAMVIVAPFTQGNFTAAEPNAFGLMAVTTTVGKILTYKAAGSMGFLSLFVSGIGCNFIVCLAVLLAMTAQDVIGKIAAIWFPIMSFVVIGFEHCVANMYFLPVGKWLVDIFPGLIAKTGADGKAWNALLQANGGVSWYDLVVWNLIPVTLGNIVGAIIVIAATYHYCFKAEACALSAPAPVQSSQVASSSGR</sequence>
<evidence type="ECO:0000313" key="7">
    <source>
        <dbReference type="EMBL" id="XFO75562.1"/>
    </source>
</evidence>
<dbReference type="InterPro" id="IPR000292">
    <property type="entry name" value="For/NO2_transpt"/>
</dbReference>
<evidence type="ECO:0000313" key="8">
    <source>
        <dbReference type="Proteomes" id="UP000216052"/>
    </source>
</evidence>
<dbReference type="Gene3D" id="1.20.1080.10">
    <property type="entry name" value="Glycerol uptake facilitator protein"/>
    <property type="match status" value="1"/>
</dbReference>
<gene>
    <name evidence="7" type="primary">focA</name>
    <name evidence="7" type="ORF">SPACI_056880</name>
</gene>
<dbReference type="PANTHER" id="PTHR30520">
    <property type="entry name" value="FORMATE TRANSPORTER-RELATED"/>
    <property type="match status" value="1"/>
</dbReference>
<comment type="similarity">
    <text evidence="5">Belongs to the FNT transporter (TC 1.A.16) family.</text>
</comment>
<keyword evidence="2 6" id="KW-0812">Transmembrane</keyword>
<evidence type="ECO:0000256" key="4">
    <source>
        <dbReference type="ARBA" id="ARBA00023136"/>
    </source>
</evidence>
<evidence type="ECO:0000256" key="3">
    <source>
        <dbReference type="ARBA" id="ARBA00022989"/>
    </source>
</evidence>